<dbReference type="SUPFAM" id="SSF47413">
    <property type="entry name" value="lambda repressor-like DNA-binding domains"/>
    <property type="match status" value="1"/>
</dbReference>
<dbReference type="SMART" id="SM00354">
    <property type="entry name" value="HTH_LACI"/>
    <property type="match status" value="1"/>
</dbReference>
<dbReference type="PROSITE" id="PS50932">
    <property type="entry name" value="HTH_LACI_2"/>
    <property type="match status" value="1"/>
</dbReference>
<dbReference type="InterPro" id="IPR046335">
    <property type="entry name" value="LacI/GalR-like_sensor"/>
</dbReference>
<dbReference type="PANTHER" id="PTHR30146:SF120">
    <property type="entry name" value="ALANINE RACEMASE"/>
    <property type="match status" value="1"/>
</dbReference>
<dbReference type="Proteomes" id="UP001302429">
    <property type="component" value="Chromosome"/>
</dbReference>
<dbReference type="Gene3D" id="1.10.260.40">
    <property type="entry name" value="lambda repressor-like DNA-binding domains"/>
    <property type="match status" value="1"/>
</dbReference>
<proteinExistence type="predicted"/>
<dbReference type="PANTHER" id="PTHR30146">
    <property type="entry name" value="LACI-RELATED TRANSCRIPTIONAL REPRESSOR"/>
    <property type="match status" value="1"/>
</dbReference>
<sequence>MPNSRPTSFDIAYLAGVSQPTVSRALRGSPAVSAKTREKIERIARELNYTVDRNASSLRSQRANTLALLLFEDDSGDESNINPFFQSMLGTIIRESSRRGYDLLVSFQQTDDNWHARYQDSRRADGIILLGYGDFRDHVERLEALKADGTQFVRWGPQSDDMAGITLGSDNIGAGRIAGEHLIGCGRKHIAFLGTATPNFPEFHDRYAGFCTALGEGQSPPQFEAMSSEEDGYRAAQQMLTDYPECDAVFAASDLIAIGAMRAMREAGKQLPQDIAIVGFDNIASAALTNPALTTVMQDAQSAGRALVRSLIAAIEGQEVEPAILPTRLIVRESCGSHSN</sequence>
<evidence type="ECO:0000313" key="5">
    <source>
        <dbReference type="EMBL" id="WOE75521.1"/>
    </source>
</evidence>
<evidence type="ECO:0000313" key="6">
    <source>
        <dbReference type="Proteomes" id="UP001302429"/>
    </source>
</evidence>
<evidence type="ECO:0000256" key="1">
    <source>
        <dbReference type="ARBA" id="ARBA00023015"/>
    </source>
</evidence>
<protein>
    <submittedName>
        <fullName evidence="5">LacI family DNA-binding transcriptional regulator</fullName>
    </submittedName>
</protein>
<feature type="domain" description="HTH lacI-type" evidence="4">
    <location>
        <begin position="6"/>
        <end position="60"/>
    </location>
</feature>
<dbReference type="RefSeq" id="WP_317082510.1">
    <property type="nucleotide sequence ID" value="NZ_CP136594.1"/>
</dbReference>
<keyword evidence="2 5" id="KW-0238">DNA-binding</keyword>
<dbReference type="Pfam" id="PF13377">
    <property type="entry name" value="Peripla_BP_3"/>
    <property type="match status" value="1"/>
</dbReference>
<dbReference type="Gene3D" id="3.40.50.2300">
    <property type="match status" value="2"/>
</dbReference>
<organism evidence="5 6">
    <name type="scientific">Alterisphingorhabdus coralli</name>
    <dbReference type="NCBI Taxonomy" id="3071408"/>
    <lineage>
        <taxon>Bacteria</taxon>
        <taxon>Pseudomonadati</taxon>
        <taxon>Pseudomonadota</taxon>
        <taxon>Alphaproteobacteria</taxon>
        <taxon>Sphingomonadales</taxon>
        <taxon>Sphingomonadaceae</taxon>
        <taxon>Alterisphingorhabdus (ex Yan et al. 2024)</taxon>
    </lineage>
</organism>
<evidence type="ECO:0000259" key="4">
    <source>
        <dbReference type="PROSITE" id="PS50932"/>
    </source>
</evidence>
<dbReference type="SUPFAM" id="SSF53822">
    <property type="entry name" value="Periplasmic binding protein-like I"/>
    <property type="match status" value="1"/>
</dbReference>
<dbReference type="CDD" id="cd06295">
    <property type="entry name" value="PBP1_CelR"/>
    <property type="match status" value="1"/>
</dbReference>
<keyword evidence="1" id="KW-0805">Transcription regulation</keyword>
<dbReference type="AlphaFoldDB" id="A0AA97F7B9"/>
<dbReference type="KEGG" id="acoa:RB602_02065"/>
<dbReference type="InterPro" id="IPR010982">
    <property type="entry name" value="Lambda_DNA-bd_dom_sf"/>
</dbReference>
<gene>
    <name evidence="5" type="ORF">RB602_02065</name>
</gene>
<dbReference type="InterPro" id="IPR000843">
    <property type="entry name" value="HTH_LacI"/>
</dbReference>
<dbReference type="GO" id="GO:0000976">
    <property type="term" value="F:transcription cis-regulatory region binding"/>
    <property type="evidence" value="ECO:0007669"/>
    <property type="project" value="TreeGrafter"/>
</dbReference>
<dbReference type="Pfam" id="PF00356">
    <property type="entry name" value="LacI"/>
    <property type="match status" value="1"/>
</dbReference>
<accession>A0AA97F7B9</accession>
<evidence type="ECO:0000256" key="2">
    <source>
        <dbReference type="ARBA" id="ARBA00023125"/>
    </source>
</evidence>
<name>A0AA97F7B9_9SPHN</name>
<keyword evidence="6" id="KW-1185">Reference proteome</keyword>
<keyword evidence="3" id="KW-0804">Transcription</keyword>
<reference evidence="5 6" key="1">
    <citation type="submission" date="2023-10" db="EMBL/GenBank/DDBJ databases">
        <title>Complete genome sequence of a Sphingomonadaceae bacterium.</title>
        <authorList>
            <person name="Yan C."/>
        </authorList>
    </citation>
    <scope>NUCLEOTIDE SEQUENCE [LARGE SCALE GENOMIC DNA]</scope>
    <source>
        <strain evidence="5 6">SCSIO 66989</strain>
    </source>
</reference>
<dbReference type="EMBL" id="CP136594">
    <property type="protein sequence ID" value="WOE75521.1"/>
    <property type="molecule type" value="Genomic_DNA"/>
</dbReference>
<evidence type="ECO:0000256" key="3">
    <source>
        <dbReference type="ARBA" id="ARBA00023163"/>
    </source>
</evidence>
<dbReference type="CDD" id="cd01392">
    <property type="entry name" value="HTH_LacI"/>
    <property type="match status" value="1"/>
</dbReference>
<dbReference type="GO" id="GO:0003700">
    <property type="term" value="F:DNA-binding transcription factor activity"/>
    <property type="evidence" value="ECO:0007669"/>
    <property type="project" value="TreeGrafter"/>
</dbReference>
<dbReference type="InterPro" id="IPR028082">
    <property type="entry name" value="Peripla_BP_I"/>
</dbReference>